<dbReference type="Gene3D" id="1.25.40.10">
    <property type="entry name" value="Tetratricopeptide repeat domain"/>
    <property type="match status" value="1"/>
</dbReference>
<dbReference type="PANTHER" id="PTHR46035:SF1">
    <property type="entry name" value="TETRATRICOPEPTIDE REPEAT PROTEIN 4"/>
    <property type="match status" value="1"/>
</dbReference>
<dbReference type="GO" id="GO:0030544">
    <property type="term" value="F:Hsp70 protein binding"/>
    <property type="evidence" value="ECO:0007669"/>
    <property type="project" value="TreeGrafter"/>
</dbReference>
<gene>
    <name evidence="6" type="ORF">PMEA_00006845</name>
</gene>
<evidence type="ECO:0000256" key="3">
    <source>
        <dbReference type="ARBA" id="ARBA00023602"/>
    </source>
</evidence>
<comment type="similarity">
    <text evidence="3">Belongs to the TTC4 family.</text>
</comment>
<evidence type="ECO:0000256" key="2">
    <source>
        <dbReference type="ARBA" id="ARBA00022803"/>
    </source>
</evidence>
<dbReference type="SUPFAM" id="SSF48452">
    <property type="entry name" value="TPR-like"/>
    <property type="match status" value="1"/>
</dbReference>
<evidence type="ECO:0000256" key="4">
    <source>
        <dbReference type="SAM" id="Coils"/>
    </source>
</evidence>
<accession>A0AAU9WHT8</accession>
<keyword evidence="2" id="KW-0802">TPR repeat</keyword>
<feature type="domain" description="Cns1/TTC4 wheel" evidence="5">
    <location>
        <begin position="261"/>
        <end position="355"/>
    </location>
</feature>
<dbReference type="AlphaFoldDB" id="A0AAU9WHT8"/>
<dbReference type="GO" id="GO:0006457">
    <property type="term" value="P:protein folding"/>
    <property type="evidence" value="ECO:0007669"/>
    <property type="project" value="TreeGrafter"/>
</dbReference>
<proteinExistence type="inferred from homology"/>
<reference evidence="6 7" key="1">
    <citation type="submission" date="2022-05" db="EMBL/GenBank/DDBJ databases">
        <authorList>
            <consortium name="Genoscope - CEA"/>
            <person name="William W."/>
        </authorList>
    </citation>
    <scope>NUCLEOTIDE SEQUENCE [LARGE SCALE GENOMIC DNA]</scope>
</reference>
<dbReference type="CDD" id="cd21380">
    <property type="entry name" value="CTWD_Cns1"/>
    <property type="match status" value="1"/>
</dbReference>
<evidence type="ECO:0000259" key="5">
    <source>
        <dbReference type="Pfam" id="PF18972"/>
    </source>
</evidence>
<dbReference type="InterPro" id="IPR011990">
    <property type="entry name" value="TPR-like_helical_dom_sf"/>
</dbReference>
<feature type="coiled-coil region" evidence="4">
    <location>
        <begin position="186"/>
        <end position="218"/>
    </location>
</feature>
<dbReference type="GO" id="GO:0005829">
    <property type="term" value="C:cytosol"/>
    <property type="evidence" value="ECO:0007669"/>
    <property type="project" value="TreeGrafter"/>
</dbReference>
<dbReference type="InterPro" id="IPR019734">
    <property type="entry name" value="TPR_rpt"/>
</dbReference>
<evidence type="ECO:0000313" key="6">
    <source>
        <dbReference type="EMBL" id="CAH3115906.1"/>
    </source>
</evidence>
<dbReference type="EMBL" id="CALNXJ010000015">
    <property type="protein sequence ID" value="CAH3115906.1"/>
    <property type="molecule type" value="Genomic_DNA"/>
</dbReference>
<name>A0AAU9WHT8_9CNID</name>
<protein>
    <recommendedName>
        <fullName evidence="5">Cns1/TTC4 wheel domain-containing protein</fullName>
    </recommendedName>
</protein>
<keyword evidence="1" id="KW-0677">Repeat</keyword>
<dbReference type="Pfam" id="PF18972">
    <property type="entry name" value="Wheel"/>
    <property type="match status" value="1"/>
</dbReference>
<evidence type="ECO:0000313" key="7">
    <source>
        <dbReference type="Proteomes" id="UP001159428"/>
    </source>
</evidence>
<keyword evidence="4" id="KW-0175">Coiled coil</keyword>
<dbReference type="SMART" id="SM00028">
    <property type="entry name" value="TPR"/>
    <property type="match status" value="3"/>
</dbReference>
<dbReference type="PANTHER" id="PTHR46035">
    <property type="entry name" value="TETRATRICOPEPTIDE REPEAT PROTEIN 4"/>
    <property type="match status" value="1"/>
</dbReference>
<dbReference type="GO" id="GO:0005634">
    <property type="term" value="C:nucleus"/>
    <property type="evidence" value="ECO:0007669"/>
    <property type="project" value="TreeGrafter"/>
</dbReference>
<sequence>MADKTVTATKKTAAELDEEIDEFMKERSSGKKRVITFTEENWEEEFEKTPAFMTKTPTQEEIDNNPALAALQAMKYEDEDPVARAESYKEDGNYEYNRKKFKEAIAAYTEGIKVKCDDAHLNAILYTNRATAQIYLGNNRSALNDATAARKLEPTYMKALIRGASACVELQKFEDAVKWCDEGLAIEAQNQRLLDLRKKAVAEQKRVLRDQRKAALNEKKERSEAEALKSAVKARGVTLEHEDDLLRPMTDGGLDIKVSLDSSGVLHWPVMFVYPEFEETDLISSFNENDRMADHLCAMFDQESPPWDKERKYTLANIEVYFEDSAREKLCLVKNSSCLKDILSDLSDVKLSDDTCIRYNVGSTSVAPQGTSRRCRRVSDSSCR</sequence>
<evidence type="ECO:0000256" key="1">
    <source>
        <dbReference type="ARBA" id="ARBA00022737"/>
    </source>
</evidence>
<organism evidence="6 7">
    <name type="scientific">Pocillopora meandrina</name>
    <dbReference type="NCBI Taxonomy" id="46732"/>
    <lineage>
        <taxon>Eukaryota</taxon>
        <taxon>Metazoa</taxon>
        <taxon>Cnidaria</taxon>
        <taxon>Anthozoa</taxon>
        <taxon>Hexacorallia</taxon>
        <taxon>Scleractinia</taxon>
        <taxon>Astrocoeniina</taxon>
        <taxon>Pocilloporidae</taxon>
        <taxon>Pocillopora</taxon>
    </lineage>
</organism>
<keyword evidence="7" id="KW-1185">Reference proteome</keyword>
<comment type="caution">
    <text evidence="6">The sequence shown here is derived from an EMBL/GenBank/DDBJ whole genome shotgun (WGS) entry which is preliminary data.</text>
</comment>
<feature type="non-terminal residue" evidence="6">
    <location>
        <position position="384"/>
    </location>
</feature>
<dbReference type="GO" id="GO:0051879">
    <property type="term" value="F:Hsp90 protein binding"/>
    <property type="evidence" value="ECO:0007669"/>
    <property type="project" value="InterPro"/>
</dbReference>
<dbReference type="Proteomes" id="UP001159428">
    <property type="component" value="Unassembled WGS sequence"/>
</dbReference>
<dbReference type="InterPro" id="IPR044059">
    <property type="entry name" value="Csn1/TTC4_wheel"/>
</dbReference>